<feature type="region of interest" description="Disordered" evidence="4">
    <location>
        <begin position="360"/>
        <end position="388"/>
    </location>
</feature>
<dbReference type="InterPro" id="IPR008271">
    <property type="entry name" value="Ser/Thr_kinase_AS"/>
</dbReference>
<protein>
    <submittedName>
        <fullName evidence="6">Protein kinase</fullName>
    </submittedName>
</protein>
<dbReference type="Pfam" id="PF13424">
    <property type="entry name" value="TPR_12"/>
    <property type="match status" value="1"/>
</dbReference>
<evidence type="ECO:0000313" key="7">
    <source>
        <dbReference type="Proteomes" id="UP000739538"/>
    </source>
</evidence>
<dbReference type="InterPro" id="IPR000719">
    <property type="entry name" value="Prot_kinase_dom"/>
</dbReference>
<dbReference type="InterPro" id="IPR019734">
    <property type="entry name" value="TPR_rpt"/>
</dbReference>
<evidence type="ECO:0000313" key="6">
    <source>
        <dbReference type="EMBL" id="MCA9758093.1"/>
    </source>
</evidence>
<dbReference type="GO" id="GO:0005524">
    <property type="term" value="F:ATP binding"/>
    <property type="evidence" value="ECO:0007669"/>
    <property type="project" value="UniProtKB-UniRule"/>
</dbReference>
<keyword evidence="6" id="KW-0808">Transferase</keyword>
<reference evidence="6" key="2">
    <citation type="journal article" date="2021" name="Microbiome">
        <title>Successional dynamics and alternative stable states in a saline activated sludge microbial community over 9 years.</title>
        <authorList>
            <person name="Wang Y."/>
            <person name="Ye J."/>
            <person name="Ju F."/>
            <person name="Liu L."/>
            <person name="Boyd J.A."/>
            <person name="Deng Y."/>
            <person name="Parks D.H."/>
            <person name="Jiang X."/>
            <person name="Yin X."/>
            <person name="Woodcroft B.J."/>
            <person name="Tyson G.W."/>
            <person name="Hugenholtz P."/>
            <person name="Polz M.F."/>
            <person name="Zhang T."/>
        </authorList>
    </citation>
    <scope>NUCLEOTIDE SEQUENCE</scope>
    <source>
        <strain evidence="6">HKST-UBA02</strain>
    </source>
</reference>
<dbReference type="AlphaFoldDB" id="A0A956SH57"/>
<feature type="binding site" evidence="3">
    <location>
        <position position="129"/>
    </location>
    <ligand>
        <name>ATP</name>
        <dbReference type="ChEBI" id="CHEBI:30616"/>
    </ligand>
</feature>
<dbReference type="InterPro" id="IPR049945">
    <property type="entry name" value="AAA_22"/>
</dbReference>
<dbReference type="PROSITE" id="PS50011">
    <property type="entry name" value="PROTEIN_KINASE_DOM"/>
    <property type="match status" value="1"/>
</dbReference>
<dbReference type="InterPro" id="IPR011009">
    <property type="entry name" value="Kinase-like_dom_sf"/>
</dbReference>
<sequence>MADHEDSPDLARIVARVADGESIDWAELQQASPNLAPLLSRLADVAAISQRHLRQIDSTYGRHSGPLGPLGLEANSPGSMLSGPPAELDLEAPPTHWGALEVRERIGQGAFGEVFRAYDPALQRDVALKLQRATRSDDSDGGARARMHLEEARRLARVRHPNVLAVHGVETHDGRVGLWTDLLHGETLAEILGRGEPMEEVRLARIGVQLCRALTAIHEAGVLHGDVKPANVLLEETGQAVLMDFGAGRRLEPSRSESTGPVFGTPILLAPELLEGGEPSAAGDLYSLGALLYRAASGRYPVEAQSTWELLEAHRRGKRIPLRELRPDLSARFARAVDRAIAPDPAARFETAAQFESSLRVDDLSDPSLDDPSGVGAEGVLPDGAPTDLGRFLGRERELEAVRERLDEHRCVTLIGTGGAGKTRLAVESVRRLRGRYPGGIRWVDLTAVVEPAELEAEIAEQLAVRVRGRESEREALLRELRATSSLLVLDNAEHVLGEVRAFVTAVLTDCPRVDLLLTSREVLGVVDESPLDVGPMSLPPVTDSGPERSTLASADSVRLFLDRANQAKPSFRATPTMMAAIARIVNQLDGLPLAIELAAARVVSMDVEELASRLTRTMTVLSQAERSTTRHQTMQATLEWSWSLLDESERALLRRLSVFRGGATLVAIEHVASDSAQGTTDLVPAPESLYPTDETPDVALSPDRASVCGQETFLVLDGLVRKSLVRIERGRYRLFEVVSRFAREKAIEAGEQDVHDARFLRFFLRLAVEAERRLFGTGQDRWFQVFEDERVNFESALSLLLRPAYPRDAGLRLVASLGRYWAHHGLLKLGVHHIEAQLRLADDADPSPHLADAFNWGGNLATALADYPRAIALHERGLAVQRARNFVSGVGTALGGLGDVLVRVGDFAQARERLEENVAIQRETERPIQLGMALTKLAVLSEYEGELDAAKTLHEEALELRRASGDENGAALSLSGLGRVLLLLEEYDEAEACLLEALAIRRKLNDRDKMSTTLNILANACLVREQSEKAVPYLRESLSIQKRSGRPTGAFHCLDVLSTHAEATGRTADSLTLLSAAYSVRESIGETLHESEAKGLEERRTSLASLLPEGQAHGAWVAGTLMSAEDALTHGIAYLDRIDQEG</sequence>
<evidence type="ECO:0000256" key="3">
    <source>
        <dbReference type="PROSITE-ProRule" id="PRU10141"/>
    </source>
</evidence>
<keyword evidence="2 3" id="KW-0067">ATP-binding</keyword>
<dbReference type="InterPro" id="IPR017441">
    <property type="entry name" value="Protein_kinase_ATP_BS"/>
</dbReference>
<dbReference type="SUPFAM" id="SSF48452">
    <property type="entry name" value="TPR-like"/>
    <property type="match status" value="2"/>
</dbReference>
<dbReference type="SUPFAM" id="SSF52540">
    <property type="entry name" value="P-loop containing nucleoside triphosphate hydrolases"/>
    <property type="match status" value="1"/>
</dbReference>
<keyword evidence="6" id="KW-0418">Kinase</keyword>
<evidence type="ECO:0000256" key="4">
    <source>
        <dbReference type="SAM" id="MobiDB-lite"/>
    </source>
</evidence>
<dbReference type="Proteomes" id="UP000739538">
    <property type="component" value="Unassembled WGS sequence"/>
</dbReference>
<dbReference type="PANTHER" id="PTHR47691">
    <property type="entry name" value="REGULATOR-RELATED"/>
    <property type="match status" value="1"/>
</dbReference>
<dbReference type="Gene3D" id="1.25.40.10">
    <property type="entry name" value="Tetratricopeptide repeat domain"/>
    <property type="match status" value="1"/>
</dbReference>
<feature type="domain" description="Protein kinase" evidence="5">
    <location>
        <begin position="100"/>
        <end position="369"/>
    </location>
</feature>
<dbReference type="SMART" id="SM00220">
    <property type="entry name" value="S_TKc"/>
    <property type="match status" value="1"/>
</dbReference>
<dbReference type="Pfam" id="PF13401">
    <property type="entry name" value="AAA_22"/>
    <property type="match status" value="1"/>
</dbReference>
<comment type="caution">
    <text evidence="6">The sequence shown here is derived from an EMBL/GenBank/DDBJ whole genome shotgun (WGS) entry which is preliminary data.</text>
</comment>
<dbReference type="CDD" id="cd14014">
    <property type="entry name" value="STKc_PknB_like"/>
    <property type="match status" value="1"/>
</dbReference>
<dbReference type="PROSITE" id="PS00107">
    <property type="entry name" value="PROTEIN_KINASE_ATP"/>
    <property type="match status" value="1"/>
</dbReference>
<dbReference type="SUPFAM" id="SSF56112">
    <property type="entry name" value="Protein kinase-like (PK-like)"/>
    <property type="match status" value="1"/>
</dbReference>
<dbReference type="GO" id="GO:0043531">
    <property type="term" value="F:ADP binding"/>
    <property type="evidence" value="ECO:0007669"/>
    <property type="project" value="InterPro"/>
</dbReference>
<dbReference type="PROSITE" id="PS00108">
    <property type="entry name" value="PROTEIN_KINASE_ST"/>
    <property type="match status" value="1"/>
</dbReference>
<evidence type="ECO:0000256" key="1">
    <source>
        <dbReference type="ARBA" id="ARBA00022741"/>
    </source>
</evidence>
<proteinExistence type="predicted"/>
<dbReference type="Pfam" id="PF00069">
    <property type="entry name" value="Pkinase"/>
    <property type="match status" value="1"/>
</dbReference>
<dbReference type="SMART" id="SM00028">
    <property type="entry name" value="TPR"/>
    <property type="match status" value="4"/>
</dbReference>
<dbReference type="InterPro" id="IPR027417">
    <property type="entry name" value="P-loop_NTPase"/>
</dbReference>
<name>A0A956SH57_UNCEI</name>
<dbReference type="InterPro" id="IPR011990">
    <property type="entry name" value="TPR-like_helical_dom_sf"/>
</dbReference>
<dbReference type="PANTHER" id="PTHR47691:SF3">
    <property type="entry name" value="HTH-TYPE TRANSCRIPTIONAL REGULATOR RV0890C-RELATED"/>
    <property type="match status" value="1"/>
</dbReference>
<keyword evidence="1 3" id="KW-0547">Nucleotide-binding</keyword>
<reference evidence="6" key="1">
    <citation type="submission" date="2020-04" db="EMBL/GenBank/DDBJ databases">
        <authorList>
            <person name="Zhang T."/>
        </authorList>
    </citation>
    <scope>NUCLEOTIDE SEQUENCE</scope>
    <source>
        <strain evidence="6">HKST-UBA02</strain>
    </source>
</reference>
<dbReference type="Gene3D" id="3.30.200.20">
    <property type="entry name" value="Phosphorylase Kinase, domain 1"/>
    <property type="match status" value="1"/>
</dbReference>
<dbReference type="Gene3D" id="1.10.510.10">
    <property type="entry name" value="Transferase(Phosphotransferase) domain 1"/>
    <property type="match status" value="1"/>
</dbReference>
<dbReference type="GO" id="GO:0004672">
    <property type="term" value="F:protein kinase activity"/>
    <property type="evidence" value="ECO:0007669"/>
    <property type="project" value="InterPro"/>
</dbReference>
<evidence type="ECO:0000259" key="5">
    <source>
        <dbReference type="PROSITE" id="PS50011"/>
    </source>
</evidence>
<dbReference type="Gene3D" id="3.40.50.300">
    <property type="entry name" value="P-loop containing nucleotide triphosphate hydrolases"/>
    <property type="match status" value="1"/>
</dbReference>
<dbReference type="EMBL" id="JAGQHS010000142">
    <property type="protein sequence ID" value="MCA9758093.1"/>
    <property type="molecule type" value="Genomic_DNA"/>
</dbReference>
<gene>
    <name evidence="6" type="ORF">KDA27_20030</name>
</gene>
<evidence type="ECO:0000256" key="2">
    <source>
        <dbReference type="ARBA" id="ARBA00022840"/>
    </source>
</evidence>
<accession>A0A956SH57</accession>
<organism evidence="6 7">
    <name type="scientific">Eiseniibacteriota bacterium</name>
    <dbReference type="NCBI Taxonomy" id="2212470"/>
    <lineage>
        <taxon>Bacteria</taxon>
        <taxon>Candidatus Eiseniibacteriota</taxon>
    </lineage>
</organism>